<comment type="similarity">
    <text evidence="3">In the C-terminal section; belongs to the transferase hexapeptide repeat family.</text>
</comment>
<evidence type="ECO:0000256" key="11">
    <source>
        <dbReference type="ARBA" id="ARBA00022984"/>
    </source>
</evidence>
<keyword evidence="14" id="KW-0961">Cell wall biogenesis/degradation</keyword>
<evidence type="ECO:0000256" key="9">
    <source>
        <dbReference type="ARBA" id="ARBA00022842"/>
    </source>
</evidence>
<dbReference type="InterPro" id="IPR029044">
    <property type="entry name" value="Nucleotide-diphossugar_trans"/>
</dbReference>
<gene>
    <name evidence="19" type="ORF">BROSI_A1442</name>
</gene>
<feature type="domain" description="MobA-like NTP transferase" evidence="18">
    <location>
        <begin position="6"/>
        <end position="132"/>
    </location>
</feature>
<keyword evidence="12" id="KW-0511">Multifunctional enzyme</keyword>
<dbReference type="Pfam" id="PF00132">
    <property type="entry name" value="Hexapep"/>
    <property type="match status" value="1"/>
</dbReference>
<comment type="similarity">
    <text evidence="4">In the N-terminal section; belongs to the N-acetylglucosamine-1-phosphate uridyltransferase family.</text>
</comment>
<dbReference type="InterPro" id="IPR011004">
    <property type="entry name" value="Trimer_LpxA-like_sf"/>
</dbReference>
<name>A0ABQ0JW27_9BACT</name>
<accession>A0ABQ0JW27</accession>
<proteinExistence type="inferred from homology"/>
<evidence type="ECO:0000313" key="19">
    <source>
        <dbReference type="EMBL" id="GAN32926.1"/>
    </source>
</evidence>
<dbReference type="InterPro" id="IPR001451">
    <property type="entry name" value="Hexapep"/>
</dbReference>
<dbReference type="Gene3D" id="2.160.10.10">
    <property type="entry name" value="Hexapeptide repeat proteins"/>
    <property type="match status" value="1"/>
</dbReference>
<dbReference type="SUPFAM" id="SSF51161">
    <property type="entry name" value="Trimeric LpxA-like enzymes"/>
    <property type="match status" value="1"/>
</dbReference>
<evidence type="ECO:0000256" key="4">
    <source>
        <dbReference type="ARBA" id="ARBA00007947"/>
    </source>
</evidence>
<keyword evidence="13" id="KW-0012">Acyltransferase</keyword>
<sequence length="326" mass="35727">MGKTTAVILAAGKGTRMRSPIPKVLHEVCGTTLLGCVIEAVQEAGISQIVVVVGNKKDAVKDSLRGVPVKIVEQQEQLGTAHAVMAVRHFLSDMSGVVTVLNGDAPLVKPQTVKRLVAVHAETNADVALLTACLNRPQGYGRVCRDARGYINGIIEESEASADELKIREINVGMYVFRVPSLLEGLDAIAPHNKKGELYLTDIISIFYDKGKKIVGLEGIDTTEVLGINTQRELAEVNRIRHDEIVHFFMDKGVTIVDPASTFIENHVEIGEGTKVYPFTYICKNVVVGHRCRIGPFAYLKSGIRIENDTDVCNMLEKSRAFFCER</sequence>
<evidence type="ECO:0000256" key="12">
    <source>
        <dbReference type="ARBA" id="ARBA00023268"/>
    </source>
</evidence>
<evidence type="ECO:0000256" key="13">
    <source>
        <dbReference type="ARBA" id="ARBA00023315"/>
    </source>
</evidence>
<evidence type="ECO:0000256" key="8">
    <source>
        <dbReference type="ARBA" id="ARBA00022723"/>
    </source>
</evidence>
<comment type="function">
    <text evidence="17">Catalyzes the last two sequential reactions in the de novo biosynthetic pathway for UDP-N-acetylglucosamine (UDP-GlcNAc). The C-terminal domain catalyzes the transfer of acetyl group from acetyl coenzyme A to glucosamine-1-phosphate (GlcN-1-P) to produce N-acetylglucosamine-1-phosphate (GlcNAc-1-P), which is converted into UDP-GlcNAc by the transfer of uridine 5-monophosphate (from uridine 5-triphosphate), a reaction catalyzed by the N-terminal domain.</text>
</comment>
<dbReference type="PANTHER" id="PTHR43584">
    <property type="entry name" value="NUCLEOTIDYL TRANSFERASE"/>
    <property type="match status" value="1"/>
</dbReference>
<comment type="subcellular location">
    <subcellularLocation>
        <location evidence="2">Cytoplasm</location>
    </subcellularLocation>
</comment>
<keyword evidence="20" id="KW-1185">Reference proteome</keyword>
<evidence type="ECO:0000256" key="14">
    <source>
        <dbReference type="ARBA" id="ARBA00023316"/>
    </source>
</evidence>
<evidence type="ECO:0000259" key="18">
    <source>
        <dbReference type="Pfam" id="PF12804"/>
    </source>
</evidence>
<evidence type="ECO:0000256" key="17">
    <source>
        <dbReference type="ARBA" id="ARBA00049628"/>
    </source>
</evidence>
<keyword evidence="6" id="KW-0808">Transferase</keyword>
<dbReference type="CDD" id="cd02540">
    <property type="entry name" value="GT2_GlmU_N_bac"/>
    <property type="match status" value="1"/>
</dbReference>
<keyword evidence="7" id="KW-0548">Nucleotidyltransferase</keyword>
<comment type="cofactor">
    <cofactor evidence="1">
        <name>Mg(2+)</name>
        <dbReference type="ChEBI" id="CHEBI:18420"/>
    </cofactor>
</comment>
<dbReference type="Pfam" id="PF12804">
    <property type="entry name" value="NTP_transf_3"/>
    <property type="match status" value="1"/>
</dbReference>
<comment type="catalytic activity">
    <reaction evidence="15">
        <text>alpha-D-glucosamine 1-phosphate + acetyl-CoA = N-acetyl-alpha-D-glucosamine 1-phosphate + CoA + H(+)</text>
        <dbReference type="Rhea" id="RHEA:13725"/>
        <dbReference type="ChEBI" id="CHEBI:15378"/>
        <dbReference type="ChEBI" id="CHEBI:57287"/>
        <dbReference type="ChEBI" id="CHEBI:57288"/>
        <dbReference type="ChEBI" id="CHEBI:57776"/>
        <dbReference type="ChEBI" id="CHEBI:58516"/>
        <dbReference type="EC" id="2.3.1.157"/>
    </reaction>
</comment>
<comment type="caution">
    <text evidence="19">The sequence shown here is derived from an EMBL/GenBank/DDBJ whole genome shotgun (WGS) entry which is preliminary data.</text>
</comment>
<evidence type="ECO:0000256" key="16">
    <source>
        <dbReference type="ARBA" id="ARBA00048493"/>
    </source>
</evidence>
<evidence type="ECO:0000256" key="5">
    <source>
        <dbReference type="ARBA" id="ARBA00022490"/>
    </source>
</evidence>
<evidence type="ECO:0000256" key="1">
    <source>
        <dbReference type="ARBA" id="ARBA00001946"/>
    </source>
</evidence>
<dbReference type="InterPro" id="IPR025877">
    <property type="entry name" value="MobA-like_NTP_Trfase"/>
</dbReference>
<evidence type="ECO:0000256" key="7">
    <source>
        <dbReference type="ARBA" id="ARBA00022695"/>
    </source>
</evidence>
<evidence type="ECO:0000256" key="2">
    <source>
        <dbReference type="ARBA" id="ARBA00004496"/>
    </source>
</evidence>
<dbReference type="Gene3D" id="3.90.550.10">
    <property type="entry name" value="Spore Coat Polysaccharide Biosynthesis Protein SpsA, Chain A"/>
    <property type="match status" value="1"/>
</dbReference>
<organism evidence="19 20">
    <name type="scientific">Candidatus Brocadia sinica JPN1</name>
    <dbReference type="NCBI Taxonomy" id="1197129"/>
    <lineage>
        <taxon>Bacteria</taxon>
        <taxon>Pseudomonadati</taxon>
        <taxon>Planctomycetota</taxon>
        <taxon>Candidatus Brocadiia</taxon>
        <taxon>Candidatus Brocadiales</taxon>
        <taxon>Candidatus Brocadiaceae</taxon>
        <taxon>Candidatus Brocadia</taxon>
    </lineage>
</organism>
<dbReference type="EMBL" id="BAFN01000001">
    <property type="protein sequence ID" value="GAN32926.1"/>
    <property type="molecule type" value="Genomic_DNA"/>
</dbReference>
<comment type="catalytic activity">
    <reaction evidence="16">
        <text>N-acetyl-alpha-D-glucosamine 1-phosphate + UTP + H(+) = UDP-N-acetyl-alpha-D-glucosamine + diphosphate</text>
        <dbReference type="Rhea" id="RHEA:13509"/>
        <dbReference type="ChEBI" id="CHEBI:15378"/>
        <dbReference type="ChEBI" id="CHEBI:33019"/>
        <dbReference type="ChEBI" id="CHEBI:46398"/>
        <dbReference type="ChEBI" id="CHEBI:57705"/>
        <dbReference type="ChEBI" id="CHEBI:57776"/>
        <dbReference type="EC" id="2.7.7.23"/>
    </reaction>
</comment>
<protein>
    <submittedName>
        <fullName evidence="19">N-acetylglucosamine 1-phosphate uridyltransferase</fullName>
    </submittedName>
</protein>
<evidence type="ECO:0000313" key="20">
    <source>
        <dbReference type="Proteomes" id="UP000032309"/>
    </source>
</evidence>
<dbReference type="SUPFAM" id="SSF53448">
    <property type="entry name" value="Nucleotide-diphospho-sugar transferases"/>
    <property type="match status" value="1"/>
</dbReference>
<keyword evidence="5" id="KW-0963">Cytoplasm</keyword>
<evidence type="ECO:0000256" key="10">
    <source>
        <dbReference type="ARBA" id="ARBA00022960"/>
    </source>
</evidence>
<keyword evidence="9" id="KW-0460">Magnesium</keyword>
<keyword evidence="10" id="KW-0133">Cell shape</keyword>
<dbReference type="InterPro" id="IPR050065">
    <property type="entry name" value="GlmU-like"/>
</dbReference>
<dbReference type="Proteomes" id="UP000032309">
    <property type="component" value="Unassembled WGS sequence"/>
</dbReference>
<evidence type="ECO:0000256" key="15">
    <source>
        <dbReference type="ARBA" id="ARBA00048247"/>
    </source>
</evidence>
<keyword evidence="8" id="KW-0479">Metal-binding</keyword>
<dbReference type="PANTHER" id="PTHR43584:SF3">
    <property type="entry name" value="BIFUNCTIONAL PROTEIN GLMU"/>
    <property type="match status" value="1"/>
</dbReference>
<keyword evidence="11" id="KW-0573">Peptidoglycan synthesis</keyword>
<reference evidence="20" key="1">
    <citation type="journal article" date="2015" name="Genome Announc.">
        <title>Draft Genome Sequence of an Anaerobic Ammonium-Oxidizing Bacterium, "Candidatus Brocadia sinica".</title>
        <authorList>
            <person name="Oshiki M."/>
            <person name="Shinyako-Hata K."/>
            <person name="Satoh H."/>
            <person name="Okabe S."/>
        </authorList>
    </citation>
    <scope>NUCLEOTIDE SEQUENCE [LARGE SCALE GENOMIC DNA]</scope>
    <source>
        <strain evidence="20">JPN1</strain>
    </source>
</reference>
<dbReference type="RefSeq" id="WP_052563004.1">
    <property type="nucleotide sequence ID" value="NZ_BAFN01000001.1"/>
</dbReference>
<evidence type="ECO:0000256" key="3">
    <source>
        <dbReference type="ARBA" id="ARBA00007707"/>
    </source>
</evidence>
<evidence type="ECO:0000256" key="6">
    <source>
        <dbReference type="ARBA" id="ARBA00022679"/>
    </source>
</evidence>